<organism evidence="1 2">
    <name type="scientific">Ligilactobacillus ruminis SPM0211</name>
    <dbReference type="NCBI Taxonomy" id="1040964"/>
    <lineage>
        <taxon>Bacteria</taxon>
        <taxon>Bacillati</taxon>
        <taxon>Bacillota</taxon>
        <taxon>Bacilli</taxon>
        <taxon>Lactobacillales</taxon>
        <taxon>Lactobacillaceae</taxon>
        <taxon>Ligilactobacillus</taxon>
    </lineage>
</organism>
<proteinExistence type="predicted"/>
<name>F7R2W7_9LACO</name>
<reference evidence="1 2" key="1">
    <citation type="journal article" date="2011" name="J. Bacteriol.">
        <title>Genome Sequence of Lactobacillus ruminis SPM0211, Isolated from a Fecal Sample from a Healthy Korean.</title>
        <authorList>
            <person name="Lee S."/>
            <person name="Cho Y.J."/>
            <person name="Lee A.H."/>
            <person name="Chun J."/>
            <person name="Ha N.J."/>
            <person name="Ko G."/>
        </authorList>
    </citation>
    <scope>NUCLEOTIDE SEQUENCE [LARGE SCALE GENOMIC DNA]</scope>
    <source>
        <strain evidence="1 2">SPM0211</strain>
    </source>
</reference>
<accession>F7R2W7</accession>
<evidence type="ECO:0000313" key="1">
    <source>
        <dbReference type="EMBL" id="EGM50388.1"/>
    </source>
</evidence>
<dbReference type="EMBL" id="AFOJ01000007">
    <property type="protein sequence ID" value="EGM50388.1"/>
    <property type="molecule type" value="Genomic_DNA"/>
</dbReference>
<sequence length="612" mass="71019">MMSENKMFEVYDDSEEYIKKICLNSTKEIEKVPIFIGKKRKDLKSTIDNYFDDNIKRAPLFKTDAGLIISDEVTFYKKCSFFCEKWIHNLNEISDSKTLLIIGIYKDFSQEKVLDILEFCKEKEIEVFLLVGRDLPSLSWLIAKQFFYRESGKMSKAIFSHKNLSIFSEKAEKWDFFDIKKLEKQNIKNILEEEIWSELAFHGHGKEDHLNLADFTLHGYNRSLVRHESFAPSWGHRGQPFFKDETKAIRISSLNVDKLFLLSCSNFPFYDCRLYDTNFNLTLDAIDGFARNIIASTGVQSVDNPELDEILNDSNTENIGVRLHNKLNDIQPFVSIANIGLPNIFEKVNIKNTGQHAERLEAQTKIILSRLSSYVSSGMLSNEHPIKKLSRNILLDYSQLTRRGTYGTTKEEYSVFEQNLINRVNPLSKKIADIMMNNQSDELFEFDSYNIYRSELNKKSIKKEKCCCGCRGFECNYIPETQNLFNIQSHYCYKCGDKTAIMAGMPDIEFTCDEYDVERLKIHYKIQITPKSKGDVFLGVQLPTYVEKSVDTPSEIKKIRFKALKSKIVEGDVYFKEDTLLQSYYLKLFVIQNGGIGISRCFFNLVNNNKEK</sequence>
<comment type="caution">
    <text evidence="1">The sequence shown here is derived from an EMBL/GenBank/DDBJ whole genome shotgun (WGS) entry which is preliminary data.</text>
</comment>
<dbReference type="Proteomes" id="UP000002971">
    <property type="component" value="Unassembled WGS sequence"/>
</dbReference>
<evidence type="ECO:0000313" key="2">
    <source>
        <dbReference type="Proteomes" id="UP000002971"/>
    </source>
</evidence>
<dbReference type="AlphaFoldDB" id="F7R2W7"/>
<gene>
    <name evidence="1" type="ORF">LRU_02070</name>
</gene>
<protein>
    <submittedName>
        <fullName evidence="1">Uncharacterized protein</fullName>
    </submittedName>
</protein>